<protein>
    <submittedName>
        <fullName evidence="6">Dehydrogenase</fullName>
    </submittedName>
</protein>
<name>A0A563E768_9MICO</name>
<keyword evidence="3" id="KW-0520">NAD</keyword>
<dbReference type="SUPFAM" id="SSF51735">
    <property type="entry name" value="NAD(P)-binding Rossmann-fold domains"/>
    <property type="match status" value="1"/>
</dbReference>
<reference evidence="6 7" key="1">
    <citation type="submission" date="2019-05" db="EMBL/GenBank/DDBJ databases">
        <authorList>
            <person name="Lee S.D."/>
        </authorList>
    </citation>
    <scope>NUCLEOTIDE SEQUENCE [LARGE SCALE GENOMIC DNA]</scope>
    <source>
        <strain evidence="6 7">C5-26</strain>
    </source>
</reference>
<organism evidence="6 7">
    <name type="scientific">Leekyejoonella antrihumi</name>
    <dbReference type="NCBI Taxonomy" id="1660198"/>
    <lineage>
        <taxon>Bacteria</taxon>
        <taxon>Bacillati</taxon>
        <taxon>Actinomycetota</taxon>
        <taxon>Actinomycetes</taxon>
        <taxon>Micrococcales</taxon>
        <taxon>Dermacoccaceae</taxon>
        <taxon>Leekyejoonella</taxon>
    </lineage>
</organism>
<dbReference type="Proteomes" id="UP000320244">
    <property type="component" value="Unassembled WGS sequence"/>
</dbReference>
<dbReference type="OrthoDB" id="256869at2"/>
<proteinExistence type="inferred from homology"/>
<accession>A0A563E768</accession>
<dbReference type="GO" id="GO:0000166">
    <property type="term" value="F:nucleotide binding"/>
    <property type="evidence" value="ECO:0007669"/>
    <property type="project" value="InterPro"/>
</dbReference>
<dbReference type="InterPro" id="IPR036291">
    <property type="entry name" value="NAD(P)-bd_dom_sf"/>
</dbReference>
<comment type="caution">
    <text evidence="6">The sequence shown here is derived from an EMBL/GenBank/DDBJ whole genome shotgun (WGS) entry which is preliminary data.</text>
</comment>
<evidence type="ECO:0000256" key="3">
    <source>
        <dbReference type="ARBA" id="ARBA00023027"/>
    </source>
</evidence>
<dbReference type="InterPro" id="IPR055170">
    <property type="entry name" value="GFO_IDH_MocA-like_dom"/>
</dbReference>
<dbReference type="Pfam" id="PF01408">
    <property type="entry name" value="GFO_IDH_MocA"/>
    <property type="match status" value="1"/>
</dbReference>
<dbReference type="Pfam" id="PF22725">
    <property type="entry name" value="GFO_IDH_MocA_C3"/>
    <property type="match status" value="1"/>
</dbReference>
<dbReference type="PANTHER" id="PTHR42840">
    <property type="entry name" value="NAD(P)-BINDING ROSSMANN-FOLD SUPERFAMILY PROTEIN-RELATED"/>
    <property type="match status" value="1"/>
</dbReference>
<evidence type="ECO:0000313" key="6">
    <source>
        <dbReference type="EMBL" id="TWP38275.1"/>
    </source>
</evidence>
<dbReference type="PANTHER" id="PTHR42840:SF3">
    <property type="entry name" value="BINDING ROSSMANN FOLD OXIDOREDUCTASE, PUTATIVE (AFU_ORTHOLOGUE AFUA_2G10240)-RELATED"/>
    <property type="match status" value="1"/>
</dbReference>
<dbReference type="Gene3D" id="3.30.360.10">
    <property type="entry name" value="Dihydrodipicolinate Reductase, domain 2"/>
    <property type="match status" value="1"/>
</dbReference>
<evidence type="ECO:0000259" key="5">
    <source>
        <dbReference type="Pfam" id="PF22725"/>
    </source>
</evidence>
<reference evidence="6 7" key="2">
    <citation type="submission" date="2019-08" db="EMBL/GenBank/DDBJ databases">
        <title>Jejuicoccus antrihumi gen. nov., sp. nov., a new member of the family Dermacoccaceae isolated from a cave.</title>
        <authorList>
            <person name="Schumann P."/>
            <person name="Kim I.S."/>
        </authorList>
    </citation>
    <scope>NUCLEOTIDE SEQUENCE [LARGE SCALE GENOMIC DNA]</scope>
    <source>
        <strain evidence="6 7">C5-26</strain>
    </source>
</reference>
<evidence type="ECO:0000313" key="7">
    <source>
        <dbReference type="Proteomes" id="UP000320244"/>
    </source>
</evidence>
<evidence type="ECO:0000256" key="2">
    <source>
        <dbReference type="ARBA" id="ARBA00023002"/>
    </source>
</evidence>
<dbReference type="GO" id="GO:0016491">
    <property type="term" value="F:oxidoreductase activity"/>
    <property type="evidence" value="ECO:0007669"/>
    <property type="project" value="UniProtKB-KW"/>
</dbReference>
<evidence type="ECO:0000259" key="4">
    <source>
        <dbReference type="Pfam" id="PF01408"/>
    </source>
</evidence>
<feature type="domain" description="GFO/IDH/MocA-like oxidoreductase" evidence="5">
    <location>
        <begin position="126"/>
        <end position="246"/>
    </location>
</feature>
<dbReference type="SUPFAM" id="SSF55347">
    <property type="entry name" value="Glyceraldehyde-3-phosphate dehydrogenase-like, C-terminal domain"/>
    <property type="match status" value="1"/>
</dbReference>
<gene>
    <name evidence="6" type="ORF">FGL98_03425</name>
</gene>
<dbReference type="InterPro" id="IPR000683">
    <property type="entry name" value="Gfo/Idh/MocA-like_OxRdtase_N"/>
</dbReference>
<dbReference type="EMBL" id="VCQV01000003">
    <property type="protein sequence ID" value="TWP38275.1"/>
    <property type="molecule type" value="Genomic_DNA"/>
</dbReference>
<evidence type="ECO:0000256" key="1">
    <source>
        <dbReference type="ARBA" id="ARBA00010928"/>
    </source>
</evidence>
<feature type="domain" description="Gfo/Idh/MocA-like oxidoreductase N-terminal" evidence="4">
    <location>
        <begin position="1"/>
        <end position="118"/>
    </location>
</feature>
<sequence length="334" mass="35407">MRIGLAGVGRIGVFHAQTLLGLDEVDQVVVADLVPETAQRVATSQGLEVASDFEALLASGLDGIVIATATPGHAGLLRQAVAAGMPVFCEKPVAATLEETIDLAALCMASDTPVHIGFQRRFDVGYRNAKAAVDSGELGFIHTVRANTNDQSPPHSSYMPTSGGIFRDCNVHDFDILRFVTGRETATVYATGANKGADYFTEAGDVDTGAALLTLDDDTVVLVSSTRYNGGGHDVRMEVMGEKGTVTVGLDHSLAMRSAEECVDFPKGPQKWSFMERFQPAYEAELAAFLDVAAGRIPSPCTVADALQAFRTAEACEISRAEHRLVSLSEIKGA</sequence>
<keyword evidence="7" id="KW-1185">Reference proteome</keyword>
<keyword evidence="2" id="KW-0560">Oxidoreductase</keyword>
<dbReference type="RefSeq" id="WP_146315252.1">
    <property type="nucleotide sequence ID" value="NZ_VCQV01000003.1"/>
</dbReference>
<comment type="similarity">
    <text evidence="1">Belongs to the Gfo/Idh/MocA family.</text>
</comment>
<dbReference type="Gene3D" id="3.40.50.720">
    <property type="entry name" value="NAD(P)-binding Rossmann-like Domain"/>
    <property type="match status" value="1"/>
</dbReference>
<dbReference type="AlphaFoldDB" id="A0A563E768"/>